<dbReference type="RefSeq" id="WP_317901820.1">
    <property type="nucleotide sequence ID" value="NZ_JAIRBC010000009.1"/>
</dbReference>
<feature type="domain" description="NAD-dependent epimerase/dehydratase" evidence="1">
    <location>
        <begin position="2"/>
        <end position="228"/>
    </location>
</feature>
<evidence type="ECO:0000313" key="2">
    <source>
        <dbReference type="EMBL" id="MCG2460677.1"/>
    </source>
</evidence>
<protein>
    <submittedName>
        <fullName evidence="2">NAD-dependent epimerase/dehydratase family protein</fullName>
    </submittedName>
</protein>
<dbReference type="Pfam" id="PF01370">
    <property type="entry name" value="Epimerase"/>
    <property type="match status" value="1"/>
</dbReference>
<organism evidence="2 3">
    <name type="scientific">Cerina litoralis</name>
    <dbReference type="NCBI Taxonomy" id="2874477"/>
    <lineage>
        <taxon>Bacteria</taxon>
        <taxon>Pseudomonadati</taxon>
        <taxon>Bacteroidota</taxon>
        <taxon>Flavobacteriia</taxon>
        <taxon>Flavobacteriales</taxon>
        <taxon>Flavobacteriaceae</taxon>
        <taxon>Cerina</taxon>
    </lineage>
</organism>
<dbReference type="AlphaFoldDB" id="A0AAE3ET40"/>
<sequence length="335" mass="38372">MVLVTGGTGLVGSHLLFHLANNSTQIKAIHRKNSNLTRVKRVFSYYTSQYETLFQKIVWVEADLNDITSLDAAFADVTQVYHCAAKISFNPPDFDKLQKVNVEGTANVVNMCLAHKVKKLCYVSSIATLGKRKGKTEVTEEYEWNEQDANVYGRTKYSAEMEVWRGSQEGLEVAIVNPGIIVGPGFWKTGSGELFKTAAKGRNYYPPSGTGFVAVHDVVRIMILLMESHIRNERFIAVGDNPTFKDILTQLATYFNKPRPKKKVQFWQLEIIWRLDWLWHFLSGNKRNLTRNTVESLRHREIYSSKKVVDQLQYNFQPLETALLFASKKFLEEHQ</sequence>
<reference evidence="2" key="1">
    <citation type="submission" date="2023-02" db="EMBL/GenBank/DDBJ databases">
        <title>Genome of Flavobacteriaceae gen. nov. sp. strain F89.</title>
        <authorList>
            <person name="Wang Y."/>
        </authorList>
    </citation>
    <scope>NUCLEOTIDE SEQUENCE</scope>
    <source>
        <strain evidence="2">F89</strain>
    </source>
</reference>
<dbReference type="GO" id="GO:0005737">
    <property type="term" value="C:cytoplasm"/>
    <property type="evidence" value="ECO:0007669"/>
    <property type="project" value="TreeGrafter"/>
</dbReference>
<comment type="caution">
    <text evidence="2">The sequence shown here is derived from an EMBL/GenBank/DDBJ whole genome shotgun (WGS) entry which is preliminary data.</text>
</comment>
<dbReference type="SUPFAM" id="SSF51735">
    <property type="entry name" value="NAD(P)-binding Rossmann-fold domains"/>
    <property type="match status" value="1"/>
</dbReference>
<accession>A0AAE3ET40</accession>
<dbReference type="InterPro" id="IPR051783">
    <property type="entry name" value="NAD(P)-dependent_oxidoreduct"/>
</dbReference>
<gene>
    <name evidence="2" type="ORF">K8352_07955</name>
</gene>
<dbReference type="Gene3D" id="3.40.50.720">
    <property type="entry name" value="NAD(P)-binding Rossmann-like Domain"/>
    <property type="match status" value="1"/>
</dbReference>
<evidence type="ECO:0000313" key="3">
    <source>
        <dbReference type="Proteomes" id="UP001200642"/>
    </source>
</evidence>
<dbReference type="InterPro" id="IPR036291">
    <property type="entry name" value="NAD(P)-bd_dom_sf"/>
</dbReference>
<evidence type="ECO:0000259" key="1">
    <source>
        <dbReference type="Pfam" id="PF01370"/>
    </source>
</evidence>
<proteinExistence type="predicted"/>
<dbReference type="GO" id="GO:0004029">
    <property type="term" value="F:aldehyde dehydrogenase (NAD+) activity"/>
    <property type="evidence" value="ECO:0007669"/>
    <property type="project" value="TreeGrafter"/>
</dbReference>
<name>A0AAE3ET40_9FLAO</name>
<dbReference type="EMBL" id="JAIRBC010000009">
    <property type="protein sequence ID" value="MCG2460677.1"/>
    <property type="molecule type" value="Genomic_DNA"/>
</dbReference>
<dbReference type="PANTHER" id="PTHR48079">
    <property type="entry name" value="PROTEIN YEEZ"/>
    <property type="match status" value="1"/>
</dbReference>
<dbReference type="InterPro" id="IPR001509">
    <property type="entry name" value="Epimerase_deHydtase"/>
</dbReference>
<keyword evidence="3" id="KW-1185">Reference proteome</keyword>
<dbReference type="PANTHER" id="PTHR48079:SF6">
    <property type="entry name" value="NAD(P)-BINDING DOMAIN-CONTAINING PROTEIN-RELATED"/>
    <property type="match status" value="1"/>
</dbReference>
<dbReference type="Proteomes" id="UP001200642">
    <property type="component" value="Unassembled WGS sequence"/>
</dbReference>